<dbReference type="AlphaFoldDB" id="A0A3S8V4Q1"/>
<reference evidence="3" key="1">
    <citation type="journal article" date="2018" name="Comp. Biochem. Physiol. C Toxicol. Pharmacol.">
        <title>Biochemical characterization of the venom of Central American scorpion Didymocentrus krausi Francke, 1978 (Diplocentridae) and its toxic effects in vivo and in vitro.</title>
        <authorList>
            <person name="Rojas-Azofeifa D."/>
            <person name="Sasa M."/>
            <person name="Lomonte B."/>
            <person name="Diego-Garcia E."/>
            <person name="Ortiz N."/>
            <person name="Bonilla F."/>
            <person name="Murillo R."/>
            <person name="Tytgat J."/>
            <person name="Diaz C."/>
        </authorList>
    </citation>
    <scope>NUCLEOTIDE SEQUENCE</scope>
    <source>
        <tissue evidence="3">Venom gland</tissue>
    </source>
</reference>
<proteinExistence type="evidence at transcript level"/>
<evidence type="ECO:0000256" key="1">
    <source>
        <dbReference type="SAM" id="MobiDB-lite"/>
    </source>
</evidence>
<feature type="compositionally biased region" description="Polar residues" evidence="1">
    <location>
        <begin position="97"/>
        <end position="108"/>
    </location>
</feature>
<feature type="chain" id="PRO_5019584906" evidence="2">
    <location>
        <begin position="19"/>
        <end position="108"/>
    </location>
</feature>
<dbReference type="EMBL" id="MK049523">
    <property type="protein sequence ID" value="AZL95822.1"/>
    <property type="molecule type" value="mRNA"/>
</dbReference>
<sequence>MWKTIIILISVLASVCRGEEDSEEGRTFGLLFSEDGRKILHCWTDYSFQYRPYDDIATKLANQNRFIECMKKALRAEDNGTTTKGIGTTTPAERNEPTTPTGNPTSTV</sequence>
<feature type="signal peptide" evidence="2">
    <location>
        <begin position="1"/>
        <end position="18"/>
    </location>
</feature>
<feature type="region of interest" description="Disordered" evidence="1">
    <location>
        <begin position="78"/>
        <end position="108"/>
    </location>
</feature>
<keyword evidence="2" id="KW-0732">Signal</keyword>
<feature type="compositionally biased region" description="Low complexity" evidence="1">
    <location>
        <begin position="80"/>
        <end position="90"/>
    </location>
</feature>
<evidence type="ECO:0000313" key="3">
    <source>
        <dbReference type="EMBL" id="AZL95822.1"/>
    </source>
</evidence>
<evidence type="ECO:0000256" key="2">
    <source>
        <dbReference type="SAM" id="SignalP"/>
    </source>
</evidence>
<name>A0A3S8V4Q1_9SCOR</name>
<protein>
    <submittedName>
        <fullName evidence="3">Putative toxin</fullName>
    </submittedName>
</protein>
<organism evidence="3">
    <name type="scientific">Didymocentrus krausi</name>
    <dbReference type="NCBI Taxonomy" id="1546215"/>
    <lineage>
        <taxon>Eukaryota</taxon>
        <taxon>Metazoa</taxon>
        <taxon>Ecdysozoa</taxon>
        <taxon>Arthropoda</taxon>
        <taxon>Chelicerata</taxon>
        <taxon>Arachnida</taxon>
        <taxon>Scorpiones</taxon>
        <taxon>Iurida</taxon>
        <taxon>Scorpionoidea</taxon>
        <taxon>Diplocentridae</taxon>
        <taxon>Diplocentrinae</taxon>
        <taxon>Didymocentrus</taxon>
    </lineage>
</organism>
<accession>A0A3S8V4Q1</accession>